<dbReference type="PROSITE" id="PS50173">
    <property type="entry name" value="UMUC"/>
    <property type="match status" value="1"/>
</dbReference>
<sequence>MNTTRRIIHIDMDCFYAACEMRERPDYANRPIAVGGASGRGVLTTCNYSARSYGVRSAMPVFQARQLCPQLIILPVRFELYRTISKQVRAIFHRYTDLVEPLSLDEAYLDVSQLKQRGAEIATEIRSTIERETGLTASAGIAPNKLIAKIASDWNKPNGQCIVGPSKVEAFMRPLPIRKIWGIGPKSAQRFAELGIETCGQLQELDQTQLTHRFGSFGFELYKLCRGIDERPVEPNRIRKSLSCEHTFQQNLETLRACESQLERQFDELLQDLRASAPDRQITKLVIKLKFADFRQTTAEKPASQPDLQQYTALLHEAWGRSGQPVRLLGIGVRFADAHRGPEQLELTFQ</sequence>
<dbReference type="Gene3D" id="1.10.150.20">
    <property type="entry name" value="5' to 3' exonuclease, C-terminal subdomain"/>
    <property type="match status" value="1"/>
</dbReference>
<dbReference type="SUPFAM" id="SSF56672">
    <property type="entry name" value="DNA/RNA polymerases"/>
    <property type="match status" value="1"/>
</dbReference>
<dbReference type="InterPro" id="IPR043502">
    <property type="entry name" value="DNA/RNA_pol_sf"/>
</dbReference>
<keyword evidence="8 15" id="KW-0479">Metal-binding</keyword>
<dbReference type="GO" id="GO:0003887">
    <property type="term" value="F:DNA-directed DNA polymerase activity"/>
    <property type="evidence" value="ECO:0007669"/>
    <property type="project" value="UniProtKB-UniRule"/>
</dbReference>
<dbReference type="eggNOG" id="COG0389">
    <property type="taxonomic scope" value="Bacteria"/>
</dbReference>
<comment type="subcellular location">
    <subcellularLocation>
        <location evidence="1 15">Cytoplasm</location>
    </subcellularLocation>
</comment>
<organism evidence="17 18">
    <name type="scientific">Coraliomargarita akajimensis (strain DSM 45221 / IAM 15411 / JCM 23193 / KCTC 12865 / 04OKA010-24)</name>
    <dbReference type="NCBI Taxonomy" id="583355"/>
    <lineage>
        <taxon>Bacteria</taxon>
        <taxon>Pseudomonadati</taxon>
        <taxon>Verrucomicrobiota</taxon>
        <taxon>Opitutia</taxon>
        <taxon>Puniceicoccales</taxon>
        <taxon>Coraliomargaritaceae</taxon>
        <taxon>Coraliomargarita</taxon>
    </lineage>
</organism>
<evidence type="ECO:0000256" key="9">
    <source>
        <dbReference type="ARBA" id="ARBA00022763"/>
    </source>
</evidence>
<dbReference type="AlphaFoldDB" id="D5EJC6"/>
<dbReference type="Pfam" id="PF11799">
    <property type="entry name" value="IMS_C"/>
    <property type="match status" value="1"/>
</dbReference>
<dbReference type="EMBL" id="CP001998">
    <property type="protein sequence ID" value="ADE54525.1"/>
    <property type="molecule type" value="Genomic_DNA"/>
</dbReference>
<evidence type="ECO:0000313" key="17">
    <source>
        <dbReference type="EMBL" id="ADE54525.1"/>
    </source>
</evidence>
<evidence type="ECO:0000256" key="7">
    <source>
        <dbReference type="ARBA" id="ARBA00022705"/>
    </source>
</evidence>
<evidence type="ECO:0000256" key="4">
    <source>
        <dbReference type="ARBA" id="ARBA00022490"/>
    </source>
</evidence>
<dbReference type="STRING" id="583355.Caka_1506"/>
<dbReference type="RefSeq" id="WP_013043247.1">
    <property type="nucleotide sequence ID" value="NC_014008.1"/>
</dbReference>
<keyword evidence="7 15" id="KW-0235">DNA replication</keyword>
<accession>D5EJC6</accession>
<evidence type="ECO:0000256" key="2">
    <source>
        <dbReference type="ARBA" id="ARBA00010945"/>
    </source>
</evidence>
<dbReference type="EC" id="2.7.7.7" evidence="15"/>
<keyword evidence="9 15" id="KW-0227">DNA damage</keyword>
<dbReference type="InterPro" id="IPR053848">
    <property type="entry name" value="IMS_HHH_1"/>
</dbReference>
<evidence type="ECO:0000256" key="11">
    <source>
        <dbReference type="ARBA" id="ARBA00022932"/>
    </source>
</evidence>
<evidence type="ECO:0000256" key="10">
    <source>
        <dbReference type="ARBA" id="ARBA00022842"/>
    </source>
</evidence>
<dbReference type="Gene3D" id="3.40.1170.60">
    <property type="match status" value="1"/>
</dbReference>
<keyword evidence="11 15" id="KW-0239">DNA-directed DNA polymerase</keyword>
<dbReference type="PANTHER" id="PTHR11076">
    <property type="entry name" value="DNA REPAIR POLYMERASE UMUC / TRANSFERASE FAMILY MEMBER"/>
    <property type="match status" value="1"/>
</dbReference>
<keyword evidence="4 15" id="KW-0963">Cytoplasm</keyword>
<keyword evidence="18" id="KW-1185">Reference proteome</keyword>
<evidence type="ECO:0000256" key="8">
    <source>
        <dbReference type="ARBA" id="ARBA00022723"/>
    </source>
</evidence>
<dbReference type="GO" id="GO:0003684">
    <property type="term" value="F:damaged DNA binding"/>
    <property type="evidence" value="ECO:0007669"/>
    <property type="project" value="InterPro"/>
</dbReference>
<comment type="function">
    <text evidence="15">Poorly processive, error-prone DNA polymerase involved in untargeted mutagenesis. Copies undamaged DNA at stalled replication forks, which arise in vivo from mismatched or misaligned primer ends. These misaligned primers can be extended by PolIV. Exhibits no 3'-5' exonuclease (proofreading) activity. May be involved in translesional synthesis, in conjunction with the beta clamp from PolIII.</text>
</comment>
<dbReference type="HOGENOM" id="CLU_012348_1_2_0"/>
<feature type="site" description="Substrate discrimination" evidence="15">
    <location>
        <position position="16"/>
    </location>
</feature>
<keyword evidence="13 15" id="KW-0234">DNA repair</keyword>
<dbReference type="InterPro" id="IPR001126">
    <property type="entry name" value="UmuC"/>
</dbReference>
<dbReference type="GO" id="GO:0009432">
    <property type="term" value="P:SOS response"/>
    <property type="evidence" value="ECO:0007669"/>
    <property type="project" value="TreeGrafter"/>
</dbReference>
<dbReference type="OrthoDB" id="9808813at2"/>
<dbReference type="Proteomes" id="UP000000925">
    <property type="component" value="Chromosome"/>
</dbReference>
<evidence type="ECO:0000256" key="15">
    <source>
        <dbReference type="HAMAP-Rule" id="MF_01113"/>
    </source>
</evidence>
<evidence type="ECO:0000256" key="14">
    <source>
        <dbReference type="ARBA" id="ARBA00049244"/>
    </source>
</evidence>
<feature type="domain" description="UmuC" evidence="16">
    <location>
        <begin position="7"/>
        <end position="184"/>
    </location>
</feature>
<dbReference type="KEGG" id="caa:Caka_1506"/>
<reference evidence="17 18" key="1">
    <citation type="journal article" date="2010" name="Stand. Genomic Sci.">
        <title>Complete genome sequence of Coraliomargarita akajimensis type strain (04OKA010-24).</title>
        <authorList>
            <person name="Mavromatis K."/>
            <person name="Abt B."/>
            <person name="Brambilla E."/>
            <person name="Lapidus A."/>
            <person name="Copeland A."/>
            <person name="Deshpande S."/>
            <person name="Nolan M."/>
            <person name="Lucas S."/>
            <person name="Tice H."/>
            <person name="Cheng J.F."/>
            <person name="Han C."/>
            <person name="Detter J.C."/>
            <person name="Woyke T."/>
            <person name="Goodwin L."/>
            <person name="Pitluck S."/>
            <person name="Held B."/>
            <person name="Brettin T."/>
            <person name="Tapia R."/>
            <person name="Ivanova N."/>
            <person name="Mikhailova N."/>
            <person name="Pati A."/>
            <person name="Liolios K."/>
            <person name="Chen A."/>
            <person name="Palaniappan K."/>
            <person name="Land M."/>
            <person name="Hauser L."/>
            <person name="Chang Y.J."/>
            <person name="Jeffries C.D."/>
            <person name="Rohde M."/>
            <person name="Goker M."/>
            <person name="Bristow J."/>
            <person name="Eisen J.A."/>
            <person name="Markowitz V."/>
            <person name="Hugenholtz P."/>
            <person name="Klenk H.P."/>
            <person name="Kyrpides N.C."/>
        </authorList>
    </citation>
    <scope>NUCLEOTIDE SEQUENCE [LARGE SCALE GENOMIC DNA]</scope>
    <source>
        <strain evidence="18">DSM 45221 / IAM 15411 / JCM 23193 / KCTC 12865</strain>
    </source>
</reference>
<dbReference type="Pfam" id="PF00817">
    <property type="entry name" value="IMS"/>
    <property type="match status" value="1"/>
</dbReference>
<dbReference type="FunFam" id="3.40.1170.60:FF:000001">
    <property type="entry name" value="DNA polymerase IV"/>
    <property type="match status" value="1"/>
</dbReference>
<evidence type="ECO:0000256" key="5">
    <source>
        <dbReference type="ARBA" id="ARBA00022679"/>
    </source>
</evidence>
<evidence type="ECO:0000256" key="12">
    <source>
        <dbReference type="ARBA" id="ARBA00023125"/>
    </source>
</evidence>
<name>D5EJC6_CORAD</name>
<evidence type="ECO:0000313" key="18">
    <source>
        <dbReference type="Proteomes" id="UP000000925"/>
    </source>
</evidence>
<comment type="catalytic activity">
    <reaction evidence="14 15">
        <text>DNA(n) + a 2'-deoxyribonucleoside 5'-triphosphate = DNA(n+1) + diphosphate</text>
        <dbReference type="Rhea" id="RHEA:22508"/>
        <dbReference type="Rhea" id="RHEA-COMP:17339"/>
        <dbReference type="Rhea" id="RHEA-COMP:17340"/>
        <dbReference type="ChEBI" id="CHEBI:33019"/>
        <dbReference type="ChEBI" id="CHEBI:61560"/>
        <dbReference type="ChEBI" id="CHEBI:173112"/>
        <dbReference type="EC" id="2.7.7.7"/>
    </reaction>
</comment>
<evidence type="ECO:0000256" key="13">
    <source>
        <dbReference type="ARBA" id="ARBA00023204"/>
    </source>
</evidence>
<evidence type="ECO:0000256" key="6">
    <source>
        <dbReference type="ARBA" id="ARBA00022695"/>
    </source>
</evidence>
<dbReference type="InterPro" id="IPR050116">
    <property type="entry name" value="DNA_polymerase-Y"/>
</dbReference>
<gene>
    <name evidence="15" type="primary">dinB</name>
    <name evidence="17" type="ordered locus">Caka_1506</name>
</gene>
<dbReference type="InterPro" id="IPR017961">
    <property type="entry name" value="DNA_pol_Y-fam_little_finger"/>
</dbReference>
<keyword evidence="6 15" id="KW-0548">Nucleotidyltransferase</keyword>
<keyword evidence="3 15" id="KW-0515">Mutator protein</keyword>
<dbReference type="Pfam" id="PF21999">
    <property type="entry name" value="IMS_HHH_1"/>
    <property type="match status" value="1"/>
</dbReference>
<evidence type="ECO:0000256" key="1">
    <source>
        <dbReference type="ARBA" id="ARBA00004496"/>
    </source>
</evidence>
<comment type="cofactor">
    <cofactor evidence="15">
        <name>Mg(2+)</name>
        <dbReference type="ChEBI" id="CHEBI:18420"/>
    </cofactor>
    <text evidence="15">Binds 2 magnesium ions per subunit.</text>
</comment>
<protein>
    <recommendedName>
        <fullName evidence="15">DNA polymerase IV</fullName>
        <shortName evidence="15">Pol IV</shortName>
        <ecNumber evidence="15">2.7.7.7</ecNumber>
    </recommendedName>
</protein>
<evidence type="ECO:0000256" key="3">
    <source>
        <dbReference type="ARBA" id="ARBA00022457"/>
    </source>
</evidence>
<dbReference type="InterPro" id="IPR022880">
    <property type="entry name" value="DNApol_IV"/>
</dbReference>
<comment type="similarity">
    <text evidence="2 15">Belongs to the DNA polymerase type-Y family.</text>
</comment>
<comment type="subunit">
    <text evidence="15">Monomer.</text>
</comment>
<dbReference type="Gene3D" id="3.30.1490.100">
    <property type="entry name" value="DNA polymerase, Y-family, little finger domain"/>
    <property type="match status" value="1"/>
</dbReference>
<dbReference type="InterPro" id="IPR043128">
    <property type="entry name" value="Rev_trsase/Diguanyl_cyclase"/>
</dbReference>
<keyword evidence="5 15" id="KW-0808">Transferase</keyword>
<evidence type="ECO:0000259" key="16">
    <source>
        <dbReference type="PROSITE" id="PS50173"/>
    </source>
</evidence>
<dbReference type="GO" id="GO:0042276">
    <property type="term" value="P:error-prone translesion synthesis"/>
    <property type="evidence" value="ECO:0007669"/>
    <property type="project" value="TreeGrafter"/>
</dbReference>
<dbReference type="GO" id="GO:0006261">
    <property type="term" value="P:DNA-templated DNA replication"/>
    <property type="evidence" value="ECO:0007669"/>
    <property type="project" value="UniProtKB-UniRule"/>
</dbReference>
<dbReference type="PANTHER" id="PTHR11076:SF33">
    <property type="entry name" value="DNA POLYMERASE KAPPA"/>
    <property type="match status" value="1"/>
</dbReference>
<dbReference type="GO" id="GO:0000287">
    <property type="term" value="F:magnesium ion binding"/>
    <property type="evidence" value="ECO:0007669"/>
    <property type="project" value="UniProtKB-UniRule"/>
</dbReference>
<feature type="active site" evidence="15">
    <location>
        <position position="106"/>
    </location>
</feature>
<dbReference type="CDD" id="cd03586">
    <property type="entry name" value="PolY_Pol_IV_kappa"/>
    <property type="match status" value="1"/>
</dbReference>
<dbReference type="Gene3D" id="3.30.70.270">
    <property type="match status" value="1"/>
</dbReference>
<dbReference type="InterPro" id="IPR036775">
    <property type="entry name" value="DNA_pol_Y-fam_lit_finger_sf"/>
</dbReference>
<dbReference type="GO" id="GO:0005829">
    <property type="term" value="C:cytosol"/>
    <property type="evidence" value="ECO:0007669"/>
    <property type="project" value="TreeGrafter"/>
</dbReference>
<dbReference type="GO" id="GO:0006281">
    <property type="term" value="P:DNA repair"/>
    <property type="evidence" value="ECO:0007669"/>
    <property type="project" value="UniProtKB-UniRule"/>
</dbReference>
<proteinExistence type="inferred from homology"/>
<feature type="binding site" evidence="15">
    <location>
        <position position="105"/>
    </location>
    <ligand>
        <name>Mg(2+)</name>
        <dbReference type="ChEBI" id="CHEBI:18420"/>
    </ligand>
</feature>
<keyword evidence="10 15" id="KW-0460">Magnesium</keyword>
<dbReference type="SUPFAM" id="SSF100879">
    <property type="entry name" value="Lesion bypass DNA polymerase (Y-family), little finger domain"/>
    <property type="match status" value="1"/>
</dbReference>
<keyword evidence="12 15" id="KW-0238">DNA-binding</keyword>
<feature type="binding site" evidence="15">
    <location>
        <position position="11"/>
    </location>
    <ligand>
        <name>Mg(2+)</name>
        <dbReference type="ChEBI" id="CHEBI:18420"/>
    </ligand>
</feature>
<dbReference type="HAMAP" id="MF_01113">
    <property type="entry name" value="DNApol_IV"/>
    <property type="match status" value="1"/>
</dbReference>
<dbReference type="NCBIfam" id="NF002677">
    <property type="entry name" value="PRK02406.1"/>
    <property type="match status" value="1"/>
</dbReference>